<dbReference type="InterPro" id="IPR020084">
    <property type="entry name" value="NUDIX_hydrolase_CS"/>
</dbReference>
<dbReference type="PANTHER" id="PTHR43736">
    <property type="entry name" value="ADP-RIBOSE PYROPHOSPHATASE"/>
    <property type="match status" value="1"/>
</dbReference>
<evidence type="ECO:0000256" key="2">
    <source>
        <dbReference type="ARBA" id="ARBA00022801"/>
    </source>
</evidence>
<proteinExistence type="inferred from homology"/>
<dbReference type="Proteomes" id="UP000005953">
    <property type="component" value="Unassembled WGS sequence"/>
</dbReference>
<dbReference type="GO" id="GO:0016787">
    <property type="term" value="F:hydrolase activity"/>
    <property type="evidence" value="ECO:0007669"/>
    <property type="project" value="UniProtKB-KW"/>
</dbReference>
<dbReference type="HOGENOM" id="CLU_1692614_0_0_6"/>
<dbReference type="InterPro" id="IPR000086">
    <property type="entry name" value="NUDIX_hydrolase_dom"/>
</dbReference>
<evidence type="ECO:0000256" key="3">
    <source>
        <dbReference type="RuleBase" id="RU003476"/>
    </source>
</evidence>
<dbReference type="Gene3D" id="3.90.79.10">
    <property type="entry name" value="Nucleoside Triphosphate Pyrophosphohydrolase"/>
    <property type="match status" value="1"/>
</dbReference>
<name>A4BA22_9GAMM</name>
<evidence type="ECO:0000259" key="4">
    <source>
        <dbReference type="PROSITE" id="PS51462"/>
    </source>
</evidence>
<dbReference type="OrthoDB" id="9804442at2"/>
<evidence type="ECO:0000313" key="6">
    <source>
        <dbReference type="Proteomes" id="UP000005953"/>
    </source>
</evidence>
<comment type="cofactor">
    <cofactor evidence="1">
        <name>Mg(2+)</name>
        <dbReference type="ChEBI" id="CHEBI:18420"/>
    </cofactor>
</comment>
<dbReference type="Pfam" id="PF00293">
    <property type="entry name" value="NUDIX"/>
    <property type="match status" value="1"/>
</dbReference>
<dbReference type="InterPro" id="IPR015797">
    <property type="entry name" value="NUDIX_hydrolase-like_dom_sf"/>
</dbReference>
<reference evidence="5 6" key="1">
    <citation type="submission" date="2006-02" db="EMBL/GenBank/DDBJ databases">
        <authorList>
            <person name="Pinhassi J."/>
            <person name="Pedros-Alio C."/>
            <person name="Ferriera S."/>
            <person name="Johnson J."/>
            <person name="Kravitz S."/>
            <person name="Halpern A."/>
            <person name="Remington K."/>
            <person name="Beeson K."/>
            <person name="Tran B."/>
            <person name="Rogers Y.-H."/>
            <person name="Friedman R."/>
            <person name="Venter J.C."/>
        </authorList>
    </citation>
    <scope>NUCLEOTIDE SEQUENCE [LARGE SCALE GENOMIC DNA]</scope>
    <source>
        <strain evidence="5 6">MED297</strain>
    </source>
</reference>
<dbReference type="InterPro" id="IPR020476">
    <property type="entry name" value="Nudix_hydrolase"/>
</dbReference>
<dbReference type="AlphaFoldDB" id="A4BA22"/>
<dbReference type="RefSeq" id="WP_008041260.1">
    <property type="nucleotide sequence ID" value="NZ_CH724149.1"/>
</dbReference>
<comment type="caution">
    <text evidence="5">The sequence shown here is derived from an EMBL/GenBank/DDBJ whole genome shotgun (WGS) entry which is preliminary data.</text>
</comment>
<gene>
    <name evidence="5" type="ORF">MED297_09721</name>
</gene>
<dbReference type="STRING" id="314283.MED297_09721"/>
<dbReference type="EMBL" id="AAOE01000002">
    <property type="protein sequence ID" value="EAR10778.1"/>
    <property type="molecule type" value="Genomic_DNA"/>
</dbReference>
<accession>A4BA22</accession>
<organism evidence="5 6">
    <name type="scientific">Reinekea blandensis MED297</name>
    <dbReference type="NCBI Taxonomy" id="314283"/>
    <lineage>
        <taxon>Bacteria</taxon>
        <taxon>Pseudomonadati</taxon>
        <taxon>Pseudomonadota</taxon>
        <taxon>Gammaproteobacteria</taxon>
        <taxon>Oceanospirillales</taxon>
        <taxon>Saccharospirillaceae</taxon>
        <taxon>Reinekea</taxon>
    </lineage>
</organism>
<dbReference type="PRINTS" id="PR00502">
    <property type="entry name" value="NUDIXFAMILY"/>
</dbReference>
<dbReference type="PROSITE" id="PS51462">
    <property type="entry name" value="NUDIX"/>
    <property type="match status" value="1"/>
</dbReference>
<protein>
    <submittedName>
        <fullName evidence="5">MutT/nudix family protein</fullName>
    </submittedName>
</protein>
<keyword evidence="6" id="KW-1185">Reference proteome</keyword>
<feature type="domain" description="Nudix hydrolase" evidence="4">
    <location>
        <begin position="11"/>
        <end position="140"/>
    </location>
</feature>
<comment type="similarity">
    <text evidence="3">Belongs to the Nudix hydrolase family.</text>
</comment>
<dbReference type="SUPFAM" id="SSF55811">
    <property type="entry name" value="Nudix"/>
    <property type="match status" value="1"/>
</dbReference>
<keyword evidence="2 3" id="KW-0378">Hydrolase</keyword>
<sequence>MQYTERHHLEVSAQAAGAVIVDTDNRVLLVREREGTKKNLWHIPSGRLEAGEFPEQAAQREVFEETGLRLSFDHFLKTYVGCFDDGALVLRHVWLATLPVNAEPKSALPDEIAEVRLFSWEDVDQLYQQGQLRMHQTWLMVNDARRFLREPPERPC</sequence>
<evidence type="ECO:0000313" key="5">
    <source>
        <dbReference type="EMBL" id="EAR10778.1"/>
    </source>
</evidence>
<dbReference type="PROSITE" id="PS00893">
    <property type="entry name" value="NUDIX_BOX"/>
    <property type="match status" value="1"/>
</dbReference>
<evidence type="ECO:0000256" key="1">
    <source>
        <dbReference type="ARBA" id="ARBA00001946"/>
    </source>
</evidence>
<dbReference type="PANTHER" id="PTHR43736:SF1">
    <property type="entry name" value="DIHYDRONEOPTERIN TRIPHOSPHATE DIPHOSPHATASE"/>
    <property type="match status" value="1"/>
</dbReference>